<dbReference type="EMBL" id="CP003058">
    <property type="protein sequence ID" value="AEQ21911.1"/>
    <property type="molecule type" value="Genomic_DNA"/>
</dbReference>
<dbReference type="Gene3D" id="1.10.260.40">
    <property type="entry name" value="lambda repressor-like DNA-binding domains"/>
    <property type="match status" value="1"/>
</dbReference>
<dbReference type="InParanoid" id="G4Q4J8"/>
<dbReference type="Proteomes" id="UP000007093">
    <property type="component" value="Chromosome"/>
</dbReference>
<dbReference type="Pfam" id="PF13443">
    <property type="entry name" value="HTH_26"/>
    <property type="match status" value="1"/>
</dbReference>
<feature type="domain" description="HTH cro/C1-type" evidence="1">
    <location>
        <begin position="20"/>
        <end position="73"/>
    </location>
</feature>
<sequence length="83" mass="9620">MTQTKQAKKELHSEFSYNRLWKLLIDRNIKKKDLQEMSDVSAASIAKMGRCENVTTDVLLRICEALDCGPEDIMERKDKTTEE</sequence>
<proteinExistence type="predicted"/>
<name>G4Q4J8_ACIIR</name>
<dbReference type="SUPFAM" id="SSF47413">
    <property type="entry name" value="lambda repressor-like DNA-binding domains"/>
    <property type="match status" value="1"/>
</dbReference>
<dbReference type="PANTHER" id="PTHR37301">
    <property type="entry name" value="DNA-BINDING PROTEIN-RELATED"/>
    <property type="match status" value="1"/>
</dbReference>
<dbReference type="PANTHER" id="PTHR37301:SF1">
    <property type="entry name" value="DNA-BINDING PROTEIN"/>
    <property type="match status" value="1"/>
</dbReference>
<organism evidence="2 3">
    <name type="scientific">Acidaminococcus intestini (strain RyC-MR95)</name>
    <dbReference type="NCBI Taxonomy" id="568816"/>
    <lineage>
        <taxon>Bacteria</taxon>
        <taxon>Bacillati</taxon>
        <taxon>Bacillota</taxon>
        <taxon>Negativicutes</taxon>
        <taxon>Acidaminococcales</taxon>
        <taxon>Acidaminococcaceae</taxon>
        <taxon>Acidaminococcus</taxon>
    </lineage>
</organism>
<dbReference type="InterPro" id="IPR010982">
    <property type="entry name" value="Lambda_DNA-bd_dom_sf"/>
</dbReference>
<accession>G4Q4J8</accession>
<reference evidence="2 3" key="1">
    <citation type="journal article" date="2011" name="J. Bacteriol.">
        <title>Complete genome sequence of Acidaminococcus intestini RYC-MR95, a Gram-negative bacterium from the phylum Firmicutes.</title>
        <authorList>
            <person name="D'Auria G."/>
            <person name="Galan J.C."/>
            <person name="Rodriguez-Alcayna M."/>
            <person name="Moya A."/>
            <person name="Baquero F."/>
            <person name="Latorre A."/>
        </authorList>
    </citation>
    <scope>NUCLEOTIDE SEQUENCE [LARGE SCALE GENOMIC DNA]</scope>
    <source>
        <strain evidence="2 3">RyC-MR95</strain>
    </source>
</reference>
<gene>
    <name evidence="2" type="ordered locus">Acin_0676</name>
</gene>
<dbReference type="STRING" id="568816.Acin_0676"/>
<dbReference type="GeneID" id="92878131"/>
<evidence type="ECO:0000313" key="3">
    <source>
        <dbReference type="Proteomes" id="UP000007093"/>
    </source>
</evidence>
<dbReference type="PATRIC" id="fig|568816.4.peg.656"/>
<dbReference type="PROSITE" id="PS50943">
    <property type="entry name" value="HTH_CROC1"/>
    <property type="match status" value="1"/>
</dbReference>
<dbReference type="AlphaFoldDB" id="G4Q4J8"/>
<keyword evidence="3" id="KW-1185">Reference proteome</keyword>
<dbReference type="GO" id="GO:0003677">
    <property type="term" value="F:DNA binding"/>
    <property type="evidence" value="ECO:0007669"/>
    <property type="project" value="InterPro"/>
</dbReference>
<dbReference type="HOGENOM" id="CLU_066192_31_1_9"/>
<dbReference type="KEGG" id="ain:Acin_0676"/>
<dbReference type="eggNOG" id="COG3655">
    <property type="taxonomic scope" value="Bacteria"/>
</dbReference>
<evidence type="ECO:0000259" key="1">
    <source>
        <dbReference type="PROSITE" id="PS50943"/>
    </source>
</evidence>
<evidence type="ECO:0000313" key="2">
    <source>
        <dbReference type="EMBL" id="AEQ21911.1"/>
    </source>
</evidence>
<dbReference type="RefSeq" id="WP_009015521.1">
    <property type="nucleotide sequence ID" value="NC_016077.1"/>
</dbReference>
<protein>
    <submittedName>
        <fullName evidence="2">Transcriptional regulator</fullName>
    </submittedName>
</protein>
<dbReference type="InterPro" id="IPR001387">
    <property type="entry name" value="Cro/C1-type_HTH"/>
</dbReference>